<keyword evidence="5" id="KW-1185">Reference proteome</keyword>
<dbReference type="SMART" id="SM00248">
    <property type="entry name" value="ANK"/>
    <property type="match status" value="3"/>
</dbReference>
<protein>
    <recommendedName>
        <fullName evidence="6">Ankyrin repeat domain-containing protein</fullName>
    </recommendedName>
</protein>
<dbReference type="InterPro" id="IPR002110">
    <property type="entry name" value="Ankyrin_rpt"/>
</dbReference>
<comment type="caution">
    <text evidence="4">The sequence shown here is derived from an EMBL/GenBank/DDBJ whole genome shotgun (WGS) entry which is preliminary data.</text>
</comment>
<feature type="repeat" description="ANK" evidence="3">
    <location>
        <begin position="70"/>
        <end position="102"/>
    </location>
</feature>
<dbReference type="SUPFAM" id="SSF48403">
    <property type="entry name" value="Ankyrin repeat"/>
    <property type="match status" value="1"/>
</dbReference>
<evidence type="ECO:0000256" key="2">
    <source>
        <dbReference type="ARBA" id="ARBA00023043"/>
    </source>
</evidence>
<proteinExistence type="predicted"/>
<dbReference type="Proteomes" id="UP000663802">
    <property type="component" value="Unassembled WGS sequence"/>
</dbReference>
<name>A0ABQ1EI01_9CLOT</name>
<evidence type="ECO:0000313" key="5">
    <source>
        <dbReference type="Proteomes" id="UP000663802"/>
    </source>
</evidence>
<dbReference type="EMBL" id="BMBA01000012">
    <property type="protein sequence ID" value="GFZ34457.1"/>
    <property type="molecule type" value="Genomic_DNA"/>
</dbReference>
<dbReference type="PROSITE" id="PS50297">
    <property type="entry name" value="ANK_REP_REGION"/>
    <property type="match status" value="1"/>
</dbReference>
<dbReference type="Pfam" id="PF12796">
    <property type="entry name" value="Ank_2"/>
    <property type="match status" value="1"/>
</dbReference>
<dbReference type="Gene3D" id="1.25.40.20">
    <property type="entry name" value="Ankyrin repeat-containing domain"/>
    <property type="match status" value="1"/>
</dbReference>
<evidence type="ECO:0000256" key="1">
    <source>
        <dbReference type="ARBA" id="ARBA00022737"/>
    </source>
</evidence>
<gene>
    <name evidence="4" type="ORF">CSC2_49830</name>
</gene>
<evidence type="ECO:0008006" key="6">
    <source>
        <dbReference type="Google" id="ProtNLM"/>
    </source>
</evidence>
<organism evidence="4 5">
    <name type="scientific">Clostridium zeae</name>
    <dbReference type="NCBI Taxonomy" id="2759022"/>
    <lineage>
        <taxon>Bacteria</taxon>
        <taxon>Bacillati</taxon>
        <taxon>Bacillota</taxon>
        <taxon>Clostridia</taxon>
        <taxon>Eubacteriales</taxon>
        <taxon>Clostridiaceae</taxon>
        <taxon>Clostridium</taxon>
    </lineage>
</organism>
<sequence length="161" mass="18490">MNSSLKDIDIFSIIRNGEKELYKSYIGSIDINIKNEYKQSLLQEAIAFKKSDIAFDLLNRGINVDSQDYRGQTALHFICFHPNILLAKEILEKGADINIRDIYGNNALWSAVFNCKGRYYELVELFMKYNPDINTKNNAGRSPLDFAIQTGFNKLIDLLRV</sequence>
<dbReference type="InterPro" id="IPR051637">
    <property type="entry name" value="Ank_repeat_dom-contain_49"/>
</dbReference>
<dbReference type="PANTHER" id="PTHR24180">
    <property type="entry name" value="CYCLIN-DEPENDENT KINASE INHIBITOR 2C-RELATED"/>
    <property type="match status" value="1"/>
</dbReference>
<reference evidence="4 5" key="1">
    <citation type="journal article" date="2021" name="Int. J. Syst. Evol. Microbiol.">
        <title>Clostridium zeae sp. nov., isolated from corn silage.</title>
        <authorList>
            <person name="Kobayashi H."/>
            <person name="Tanizawa Y."/>
            <person name="Yagura M."/>
            <person name="Sakamoto M."/>
            <person name="Ohkuma M."/>
            <person name="Tohno M."/>
        </authorList>
    </citation>
    <scope>NUCLEOTIDE SEQUENCE [LARGE SCALE GENOMIC DNA]</scope>
    <source>
        <strain evidence="4 5">CSC2</strain>
    </source>
</reference>
<keyword evidence="1" id="KW-0677">Repeat</keyword>
<dbReference type="RefSeq" id="WP_206872942.1">
    <property type="nucleotide sequence ID" value="NZ_BMBA01000012.1"/>
</dbReference>
<evidence type="ECO:0000313" key="4">
    <source>
        <dbReference type="EMBL" id="GFZ34457.1"/>
    </source>
</evidence>
<evidence type="ECO:0000256" key="3">
    <source>
        <dbReference type="PROSITE-ProRule" id="PRU00023"/>
    </source>
</evidence>
<keyword evidence="2 3" id="KW-0040">ANK repeat</keyword>
<dbReference type="PROSITE" id="PS50088">
    <property type="entry name" value="ANK_REPEAT"/>
    <property type="match status" value="1"/>
</dbReference>
<dbReference type="InterPro" id="IPR036770">
    <property type="entry name" value="Ankyrin_rpt-contain_sf"/>
</dbReference>
<accession>A0ABQ1EI01</accession>
<dbReference type="PANTHER" id="PTHR24180:SF45">
    <property type="entry name" value="POLY [ADP-RIBOSE] POLYMERASE TANKYRASE"/>
    <property type="match status" value="1"/>
</dbReference>